<evidence type="ECO:0000256" key="2">
    <source>
        <dbReference type="ARBA" id="ARBA00022723"/>
    </source>
</evidence>
<dbReference type="RefSeq" id="WP_265133516.1">
    <property type="nucleotide sequence ID" value="NZ_FXTX01000007.1"/>
</dbReference>
<organism evidence="9 10">
    <name type="scientific">Venenivibrio stagnispumantis</name>
    <dbReference type="NCBI Taxonomy" id="407998"/>
    <lineage>
        <taxon>Bacteria</taxon>
        <taxon>Pseudomonadati</taxon>
        <taxon>Aquificota</taxon>
        <taxon>Aquificia</taxon>
        <taxon>Aquificales</taxon>
        <taxon>Hydrogenothermaceae</taxon>
        <taxon>Venenivibrio</taxon>
    </lineage>
</organism>
<dbReference type="PRINTS" id="PR00618">
    <property type="entry name" value="DKSAZNFINGER"/>
</dbReference>
<dbReference type="SUPFAM" id="SSF57716">
    <property type="entry name" value="Glucocorticoid receptor-like (DNA-binding domain)"/>
    <property type="match status" value="1"/>
</dbReference>
<dbReference type="InterPro" id="IPR000962">
    <property type="entry name" value="Znf_DskA_TraR"/>
</dbReference>
<comment type="caution">
    <text evidence="9">The sequence shown here is derived from an EMBL/GenBank/DDBJ whole genome shotgun (WGS) entry which is preliminary data.</text>
</comment>
<dbReference type="Gene3D" id="1.20.120.910">
    <property type="entry name" value="DksA, coiled-coil domain"/>
    <property type="match status" value="1"/>
</dbReference>
<evidence type="ECO:0000256" key="1">
    <source>
        <dbReference type="ARBA" id="ARBA00022490"/>
    </source>
</evidence>
<feature type="domain" description="Zinc finger DksA/TraR C4-type" evidence="7">
    <location>
        <begin position="79"/>
        <end position="113"/>
    </location>
</feature>
<dbReference type="PANTHER" id="PTHR33823:SF2">
    <property type="entry name" value="RNA POLYMERASE-BINDING TRANSCRIPTION FACTOR DKSA"/>
    <property type="match status" value="1"/>
</dbReference>
<gene>
    <name evidence="9" type="ORF">SAMN06264868_1073</name>
</gene>
<keyword evidence="2" id="KW-0479">Metal-binding</keyword>
<dbReference type="PANTHER" id="PTHR33823">
    <property type="entry name" value="RNA POLYMERASE-BINDING TRANSCRIPTION FACTOR DKSA-RELATED"/>
    <property type="match status" value="1"/>
</dbReference>
<dbReference type="Pfam" id="PF01258">
    <property type="entry name" value="zf-dskA_traR"/>
    <property type="match status" value="1"/>
</dbReference>
<protein>
    <submittedName>
        <fullName evidence="9">Transcriptional regulator, TraR/DksA family</fullName>
    </submittedName>
</protein>
<reference evidence="9" key="1">
    <citation type="submission" date="2017-05" db="EMBL/GenBank/DDBJ databases">
        <authorList>
            <person name="Varghese N."/>
            <person name="Submissions S."/>
        </authorList>
    </citation>
    <scope>NUCLEOTIDE SEQUENCE</scope>
    <source>
        <strain evidence="9">DSM 18763</strain>
    </source>
</reference>
<evidence type="ECO:0000256" key="5">
    <source>
        <dbReference type="ARBA" id="ARBA00023054"/>
    </source>
</evidence>
<dbReference type="EMBL" id="FXTX01000007">
    <property type="protein sequence ID" value="SMP09557.1"/>
    <property type="molecule type" value="Genomic_DNA"/>
</dbReference>
<dbReference type="Proteomes" id="UP001157947">
    <property type="component" value="Unassembled WGS sequence"/>
</dbReference>
<dbReference type="InterPro" id="IPR020460">
    <property type="entry name" value="Znf_C4-type_bac"/>
</dbReference>
<proteinExistence type="predicted"/>
<keyword evidence="4" id="KW-0862">Zinc</keyword>
<evidence type="ECO:0000256" key="3">
    <source>
        <dbReference type="ARBA" id="ARBA00022771"/>
    </source>
</evidence>
<dbReference type="NCBIfam" id="TIGR02420">
    <property type="entry name" value="dksA"/>
    <property type="match status" value="1"/>
</dbReference>
<dbReference type="GO" id="GO:0008270">
    <property type="term" value="F:zinc ion binding"/>
    <property type="evidence" value="ECO:0007669"/>
    <property type="project" value="UniProtKB-KW"/>
</dbReference>
<keyword evidence="1" id="KW-0963">Cytoplasm</keyword>
<name>A0AA46ADX1_9AQUI</name>
<keyword evidence="10" id="KW-1185">Reference proteome</keyword>
<evidence type="ECO:0000259" key="8">
    <source>
        <dbReference type="Pfam" id="PF21157"/>
    </source>
</evidence>
<evidence type="ECO:0000256" key="4">
    <source>
        <dbReference type="ARBA" id="ARBA00022833"/>
    </source>
</evidence>
<evidence type="ECO:0000256" key="6">
    <source>
        <dbReference type="PROSITE-ProRule" id="PRU00510"/>
    </source>
</evidence>
<dbReference type="InterPro" id="IPR020458">
    <property type="entry name" value="Znf_DskA_TraR_CS"/>
</dbReference>
<dbReference type="PROSITE" id="PS51128">
    <property type="entry name" value="ZF_DKSA_2"/>
    <property type="match status" value="1"/>
</dbReference>
<accession>A0AA46ADX1</accession>
<feature type="zinc finger region" description="dksA C4-type" evidence="6">
    <location>
        <begin position="84"/>
        <end position="108"/>
    </location>
</feature>
<dbReference type="InterPro" id="IPR048489">
    <property type="entry name" value="DksA_N"/>
</dbReference>
<dbReference type="InterPro" id="IPR012784">
    <property type="entry name" value="DksA_RNA_pol-bd"/>
</dbReference>
<sequence>MKHLTPEQIEELRNILIEWKNKLLEGTRQSVGETMSYQGGDEIDRADLEADRLLTLRNLDRDRKLLKKIEYTLTKIENGTYGICESCGAEIPYKRLKARPVASLCINCKEKQEEEEE</sequence>
<evidence type="ECO:0000313" key="10">
    <source>
        <dbReference type="Proteomes" id="UP001157947"/>
    </source>
</evidence>
<keyword evidence="3" id="KW-0863">Zinc-finger</keyword>
<keyword evidence="5" id="KW-0175">Coiled coil</keyword>
<dbReference type="AlphaFoldDB" id="A0AA46ADX1"/>
<dbReference type="InterPro" id="IPR037187">
    <property type="entry name" value="DnaK_N"/>
</dbReference>
<dbReference type="PROSITE" id="PS01102">
    <property type="entry name" value="ZF_DKSA_1"/>
    <property type="match status" value="1"/>
</dbReference>
<dbReference type="SUPFAM" id="SSF109635">
    <property type="entry name" value="DnaK suppressor protein DksA, alpha-hairpin domain"/>
    <property type="match status" value="1"/>
</dbReference>
<feature type="domain" description="DnaK suppressor protein DksA N-terminal" evidence="8">
    <location>
        <begin position="8"/>
        <end position="76"/>
    </location>
</feature>
<evidence type="ECO:0000259" key="7">
    <source>
        <dbReference type="Pfam" id="PF01258"/>
    </source>
</evidence>
<dbReference type="Pfam" id="PF21157">
    <property type="entry name" value="DksA_N"/>
    <property type="match status" value="1"/>
</dbReference>
<evidence type="ECO:0000313" key="9">
    <source>
        <dbReference type="EMBL" id="SMP09557.1"/>
    </source>
</evidence>